<dbReference type="GO" id="GO:0005524">
    <property type="term" value="F:ATP binding"/>
    <property type="evidence" value="ECO:0007669"/>
    <property type="project" value="UniProtKB-KW"/>
</dbReference>
<dbReference type="NCBIfam" id="TIGR01499">
    <property type="entry name" value="folC"/>
    <property type="match status" value="1"/>
</dbReference>
<evidence type="ECO:0000256" key="5">
    <source>
        <dbReference type="ARBA" id="ARBA00022840"/>
    </source>
</evidence>
<dbReference type="SUPFAM" id="SSF53244">
    <property type="entry name" value="MurD-like peptide ligases, peptide-binding domain"/>
    <property type="match status" value="1"/>
</dbReference>
<dbReference type="GO" id="GO:0046872">
    <property type="term" value="F:metal ion binding"/>
    <property type="evidence" value="ECO:0007669"/>
    <property type="project" value="UniProtKB-KW"/>
</dbReference>
<dbReference type="PANTHER" id="PTHR11136:SF0">
    <property type="entry name" value="DIHYDROFOLATE SYNTHETASE-RELATED"/>
    <property type="match status" value="1"/>
</dbReference>
<dbReference type="RefSeq" id="WP_012857382.1">
    <property type="nucleotide sequence ID" value="NC_013512.1"/>
</dbReference>
<evidence type="ECO:0000313" key="7">
    <source>
        <dbReference type="EMBL" id="ACZ12632.1"/>
    </source>
</evidence>
<reference evidence="7 8" key="2">
    <citation type="journal article" date="2010" name="Stand. Genomic Sci.">
        <title>Complete genome sequence of Sulfurospirillum deleyianum type strain (5175).</title>
        <authorList>
            <person name="Sikorski J."/>
            <person name="Lapidus A."/>
            <person name="Copeland A."/>
            <person name="Glavina Del Rio T."/>
            <person name="Nolan M."/>
            <person name="Lucas S."/>
            <person name="Chen F."/>
            <person name="Tice H."/>
            <person name="Cheng J.F."/>
            <person name="Saunders E."/>
            <person name="Bruce D."/>
            <person name="Goodwin L."/>
            <person name="Pitluck S."/>
            <person name="Ovchinnikova G."/>
            <person name="Pati A."/>
            <person name="Ivanova N."/>
            <person name="Mavromatis K."/>
            <person name="Chen A."/>
            <person name="Palaniappan K."/>
            <person name="Chain P."/>
            <person name="Land M."/>
            <person name="Hauser L."/>
            <person name="Chang Y.J."/>
            <person name="Jeffries C.D."/>
            <person name="Brettin T."/>
            <person name="Detter J.C."/>
            <person name="Han C."/>
            <person name="Rohde M."/>
            <person name="Lang E."/>
            <person name="Spring S."/>
            <person name="Goker M."/>
            <person name="Bristow J."/>
            <person name="Eisen J.A."/>
            <person name="Markowitz V."/>
            <person name="Hugenholtz P."/>
            <person name="Kyrpides N.C."/>
            <person name="Klenk H.P."/>
        </authorList>
    </citation>
    <scope>NUCLEOTIDE SEQUENCE [LARGE SCALE GENOMIC DNA]</scope>
    <source>
        <strain evidence="8">ATCC 51133 / DSM 6946 / 5175</strain>
    </source>
</reference>
<proteinExistence type="inferred from homology"/>
<keyword evidence="3" id="KW-0479">Metal-binding</keyword>
<dbReference type="Gene3D" id="3.90.190.20">
    <property type="entry name" value="Mur ligase, C-terminal domain"/>
    <property type="match status" value="1"/>
</dbReference>
<dbReference type="OrthoDB" id="9809356at2"/>
<dbReference type="InterPro" id="IPR036615">
    <property type="entry name" value="Mur_ligase_C_dom_sf"/>
</dbReference>
<dbReference type="InterPro" id="IPR036565">
    <property type="entry name" value="Mur-like_cat_sf"/>
</dbReference>
<gene>
    <name evidence="7" type="ordered locus">Sdel_1616</name>
</gene>
<dbReference type="Gene3D" id="3.40.1190.10">
    <property type="entry name" value="Mur-like, catalytic domain"/>
    <property type="match status" value="1"/>
</dbReference>
<evidence type="ECO:0000256" key="3">
    <source>
        <dbReference type="ARBA" id="ARBA00022723"/>
    </source>
</evidence>
<evidence type="ECO:0000256" key="1">
    <source>
        <dbReference type="ARBA" id="ARBA00008276"/>
    </source>
</evidence>
<organism evidence="7 8">
    <name type="scientific">Sulfurospirillum deleyianum (strain ATCC 51133 / DSM 6946 / 5175)</name>
    <dbReference type="NCBI Taxonomy" id="525898"/>
    <lineage>
        <taxon>Bacteria</taxon>
        <taxon>Pseudomonadati</taxon>
        <taxon>Campylobacterota</taxon>
        <taxon>Epsilonproteobacteria</taxon>
        <taxon>Campylobacterales</taxon>
        <taxon>Sulfurospirillaceae</taxon>
        <taxon>Sulfurospirillum</taxon>
    </lineage>
</organism>
<keyword evidence="4" id="KW-0547">Nucleotide-binding</keyword>
<dbReference type="InterPro" id="IPR001645">
    <property type="entry name" value="Folylpolyglutamate_synth"/>
</dbReference>
<protein>
    <submittedName>
        <fullName evidence="7">FolC bifunctional protein</fullName>
        <ecNumber evidence="7">6.3.2.17</ecNumber>
    </submittedName>
</protein>
<dbReference type="PANTHER" id="PTHR11136">
    <property type="entry name" value="FOLYLPOLYGLUTAMATE SYNTHASE-RELATED"/>
    <property type="match status" value="1"/>
</dbReference>
<evidence type="ECO:0000313" key="8">
    <source>
        <dbReference type="Proteomes" id="UP000002222"/>
    </source>
</evidence>
<dbReference type="EC" id="6.3.2.17" evidence="7"/>
<dbReference type="Proteomes" id="UP000002222">
    <property type="component" value="Chromosome"/>
</dbReference>
<evidence type="ECO:0000256" key="2">
    <source>
        <dbReference type="ARBA" id="ARBA00022598"/>
    </source>
</evidence>
<evidence type="ECO:0000256" key="6">
    <source>
        <dbReference type="ARBA" id="ARBA00022842"/>
    </source>
</evidence>
<dbReference type="eggNOG" id="COG0285">
    <property type="taxonomic scope" value="Bacteria"/>
</dbReference>
<dbReference type="HOGENOM" id="CLU_015869_1_1_7"/>
<dbReference type="AlphaFoldDB" id="D1B3G2"/>
<keyword evidence="2 7" id="KW-0436">Ligase</keyword>
<accession>D1B3G2</accession>
<keyword evidence="8" id="KW-1185">Reference proteome</keyword>
<dbReference type="STRING" id="525898.Sdel_1616"/>
<dbReference type="SUPFAM" id="SSF53623">
    <property type="entry name" value="MurD-like peptide ligases, catalytic domain"/>
    <property type="match status" value="1"/>
</dbReference>
<keyword evidence="6" id="KW-0460">Magnesium</keyword>
<dbReference type="GO" id="GO:0004326">
    <property type="term" value="F:tetrahydrofolylpolyglutamate synthase activity"/>
    <property type="evidence" value="ECO:0007669"/>
    <property type="project" value="UniProtKB-EC"/>
</dbReference>
<dbReference type="EMBL" id="CP001816">
    <property type="protein sequence ID" value="ACZ12632.1"/>
    <property type="molecule type" value="Genomic_DNA"/>
</dbReference>
<comment type="similarity">
    <text evidence="1">Belongs to the folylpolyglutamate synthase family.</text>
</comment>
<keyword evidence="5" id="KW-0067">ATP-binding</keyword>
<dbReference type="GO" id="GO:0008841">
    <property type="term" value="F:dihydrofolate synthase activity"/>
    <property type="evidence" value="ECO:0007669"/>
    <property type="project" value="TreeGrafter"/>
</dbReference>
<dbReference type="KEGG" id="sdl:Sdel_1616"/>
<sequence>MTSLETFLATKPLYYDVIDYERMPNAYASIRSYFSKLPKIIHLVGTNGKGTTGRFLATLLRAQGLHVGHYTSPHILKFNERIWMDGRDVEEDVLEKAHETLLTWLSPAMAEALSYFEYTTLLAMVIFSTNCEYVILEAGLGGEYDATNVFPKILSIITPIGLDHQAFLGETIEAIAHTKINSVCNDMVVAKQYANEVNAIAQKRSEACKYPVFYVEKIWDETGFTPVEKLVSSPLPFFLKENFKTAYCALKVLGYDITQDVWVEDILQGRCQKVLPNVTLDVGHNAMAAQALAQTFDGKKVHLVYNSYKDKDFKAILIILKPIIETLLVIEIQSPRAAFGEDIYAAALALGIEAQPFNGIETDKEYLVFGSFSVVEAFLKGVK</sequence>
<evidence type="ECO:0000256" key="4">
    <source>
        <dbReference type="ARBA" id="ARBA00022741"/>
    </source>
</evidence>
<reference evidence="8" key="1">
    <citation type="submission" date="2009-11" db="EMBL/GenBank/DDBJ databases">
        <title>The complete genome of Sulfurospirillum deleyianum DSM 6946.</title>
        <authorList>
            <consortium name="US DOE Joint Genome Institute (JGI-PGF)"/>
            <person name="Lucas S."/>
            <person name="Copeland A."/>
            <person name="Lapidus A."/>
            <person name="Glavina del Rio T."/>
            <person name="Dalin E."/>
            <person name="Tice H."/>
            <person name="Bruce D."/>
            <person name="Goodwin L."/>
            <person name="Pitluck S."/>
            <person name="Kyrpides N."/>
            <person name="Mavromatis K."/>
            <person name="Ivanova N."/>
            <person name="Ovchinnikova G."/>
            <person name="Munk A.C."/>
            <person name="Lu M."/>
            <person name="Brettin T."/>
            <person name="Detter J.C."/>
            <person name="Han C."/>
            <person name="Tapia R."/>
            <person name="Larimer F."/>
            <person name="Land M."/>
            <person name="Hauser L."/>
            <person name="Markowitz V."/>
            <person name="Cheng J.F."/>
            <person name="Hugenholtz P."/>
            <person name="Woyke T."/>
            <person name="Wu D."/>
            <person name="Aumann P."/>
            <person name="Schneider S."/>
            <person name="Lang E."/>
            <person name="Spring S."/>
            <person name="Klenk H.P."/>
            <person name="Eisen J.A."/>
        </authorList>
    </citation>
    <scope>NUCLEOTIDE SEQUENCE [LARGE SCALE GENOMIC DNA]</scope>
    <source>
        <strain evidence="8">ATCC 51133 / DSM 6946 / 5175</strain>
    </source>
</reference>
<dbReference type="GO" id="GO:0005737">
    <property type="term" value="C:cytoplasm"/>
    <property type="evidence" value="ECO:0007669"/>
    <property type="project" value="TreeGrafter"/>
</dbReference>
<name>D1B3G2_SULD5</name>